<gene>
    <name evidence="2" type="ORF">GYMLUDRAFT_921412</name>
</gene>
<dbReference type="AlphaFoldDB" id="A0A0D0CGF4"/>
<dbReference type="Proteomes" id="UP000053593">
    <property type="component" value="Unassembled WGS sequence"/>
</dbReference>
<feature type="compositionally biased region" description="Basic residues" evidence="1">
    <location>
        <begin position="392"/>
        <end position="401"/>
    </location>
</feature>
<proteinExistence type="predicted"/>
<evidence type="ECO:0000313" key="3">
    <source>
        <dbReference type="Proteomes" id="UP000053593"/>
    </source>
</evidence>
<evidence type="ECO:0000256" key="1">
    <source>
        <dbReference type="SAM" id="MobiDB-lite"/>
    </source>
</evidence>
<reference evidence="2 3" key="1">
    <citation type="submission" date="2014-04" db="EMBL/GenBank/DDBJ databases">
        <title>Evolutionary Origins and Diversification of the Mycorrhizal Mutualists.</title>
        <authorList>
            <consortium name="DOE Joint Genome Institute"/>
            <consortium name="Mycorrhizal Genomics Consortium"/>
            <person name="Kohler A."/>
            <person name="Kuo A."/>
            <person name="Nagy L.G."/>
            <person name="Floudas D."/>
            <person name="Copeland A."/>
            <person name="Barry K.W."/>
            <person name="Cichocki N."/>
            <person name="Veneault-Fourrey C."/>
            <person name="LaButti K."/>
            <person name="Lindquist E.A."/>
            <person name="Lipzen A."/>
            <person name="Lundell T."/>
            <person name="Morin E."/>
            <person name="Murat C."/>
            <person name="Riley R."/>
            <person name="Ohm R."/>
            <person name="Sun H."/>
            <person name="Tunlid A."/>
            <person name="Henrissat B."/>
            <person name="Grigoriev I.V."/>
            <person name="Hibbett D.S."/>
            <person name="Martin F."/>
        </authorList>
    </citation>
    <scope>NUCLEOTIDE SEQUENCE [LARGE SCALE GENOMIC DNA]</scope>
    <source>
        <strain evidence="2 3">FD-317 M1</strain>
    </source>
</reference>
<dbReference type="EMBL" id="KN834821">
    <property type="protein sequence ID" value="KIK53988.1"/>
    <property type="molecule type" value="Genomic_DNA"/>
</dbReference>
<feature type="compositionally biased region" description="Polar residues" evidence="1">
    <location>
        <begin position="496"/>
        <end position="507"/>
    </location>
</feature>
<feature type="compositionally biased region" description="Low complexity" evidence="1">
    <location>
        <begin position="615"/>
        <end position="633"/>
    </location>
</feature>
<evidence type="ECO:0000313" key="2">
    <source>
        <dbReference type="EMBL" id="KIK53988.1"/>
    </source>
</evidence>
<dbReference type="HOGENOM" id="CLU_334646_0_0_1"/>
<dbReference type="OrthoDB" id="3028320at2759"/>
<feature type="compositionally biased region" description="Acidic residues" evidence="1">
    <location>
        <begin position="756"/>
        <end position="766"/>
    </location>
</feature>
<sequence length="853" mass="91001">MHPWFLHDLPNPDFWLRMTSPNEPSSPVNARQHQSPVLALSNVTTDASTSADTATGDATIVSVSMPQDDIGQQGIDATQASVSSGAASIISGTSTISGSSSIVSGVRTGTGTGTLPTPISAAGPAAGNVSVSLAAARDGGAEEELEGDPIASLTKIEKIEVSQKERDDAMSVVRFRWKEYDAGAGEAAKREGRAGRDRDAGEEGFGRAQSAGFGAGARLGRRGRRGGKGDGPLQQQQSKGSLSKLSNRISNFFRGARSRPGLLHRTNDEDDDERAPVSTPNPQGASAARKRLGGGGGGDSSGNGSRRRGWGRGGRGERGGEKDLGDRGQVRSDPDMRLRVRKREIREERQRNADADANVKEDRQRKNREKERRQLERAVAQSAGADVDARKGKGREKAHHRSAPERLRDLERESGESERTPRMGSRQLPSAGATPTSRDKGKGKERQDLGNRPSTPSSRSRFFSRRSFSRSRSPSVSKSQSRNITPTSDAGGRGSVTPTVTATTNHANPGMSPMGRIFSSLSSGWKRSESVVSLGLGLAHGHNRSFSSMSGLKQASNPMALTTKGQSLSAPGSGPGSPASAPSASSVLNIHVPIPTRRSPSPGRSPPTTTPTSPPLSASSSSSRRPRPAHALSHPPPSSLAFGEPSNARHVRSQSKFYVDSSDEDLDEEEFHSDDDLSLFSDDILPDRQDLGRVRRTSSWGDQRRHVDSVDSADYRGHHPPELDSLDPEPYTPTSPISFSTSGGGGGRSFQHNDYEFEDEYDDGDEGPAPSSAVFRRRGWSALSEGDVEDVRSNLDTSDDEHSEGRALGSSDGDMGGRGYSTFVYPGGGARYEPESPEDEGLVVTFGKKKERK</sequence>
<feature type="compositionally biased region" description="Low complexity" evidence="1">
    <location>
        <begin position="732"/>
        <end position="741"/>
    </location>
</feature>
<feature type="compositionally biased region" description="Basic and acidic residues" evidence="1">
    <location>
        <begin position="314"/>
        <end position="376"/>
    </location>
</feature>
<feature type="compositionally biased region" description="Acidic residues" evidence="1">
    <location>
        <begin position="661"/>
        <end position="677"/>
    </location>
</feature>
<keyword evidence="3" id="KW-1185">Reference proteome</keyword>
<feature type="compositionally biased region" description="Low complexity" evidence="1">
    <location>
        <begin position="452"/>
        <end position="461"/>
    </location>
</feature>
<feature type="compositionally biased region" description="Basic and acidic residues" evidence="1">
    <location>
        <begin position="183"/>
        <end position="205"/>
    </location>
</feature>
<protein>
    <submittedName>
        <fullName evidence="2">Uncharacterized protein</fullName>
    </submittedName>
</protein>
<name>A0A0D0CGF4_9AGAR</name>
<feature type="compositionally biased region" description="Basic and acidic residues" evidence="1">
    <location>
        <begin position="702"/>
        <end position="722"/>
    </location>
</feature>
<feature type="region of interest" description="Disordered" evidence="1">
    <location>
        <begin position="563"/>
        <end position="853"/>
    </location>
</feature>
<organism evidence="2 3">
    <name type="scientific">Collybiopsis luxurians FD-317 M1</name>
    <dbReference type="NCBI Taxonomy" id="944289"/>
    <lineage>
        <taxon>Eukaryota</taxon>
        <taxon>Fungi</taxon>
        <taxon>Dikarya</taxon>
        <taxon>Basidiomycota</taxon>
        <taxon>Agaricomycotina</taxon>
        <taxon>Agaricomycetes</taxon>
        <taxon>Agaricomycetidae</taxon>
        <taxon>Agaricales</taxon>
        <taxon>Marasmiineae</taxon>
        <taxon>Omphalotaceae</taxon>
        <taxon>Collybiopsis</taxon>
        <taxon>Collybiopsis luxurians</taxon>
    </lineage>
</organism>
<feature type="compositionally biased region" description="Basic and acidic residues" evidence="1">
    <location>
        <begin position="402"/>
        <end position="421"/>
    </location>
</feature>
<feature type="region of interest" description="Disordered" evidence="1">
    <location>
        <begin position="183"/>
        <end position="524"/>
    </location>
</feature>
<feature type="compositionally biased region" description="Low complexity" evidence="1">
    <location>
        <begin position="569"/>
        <end position="586"/>
    </location>
</feature>
<accession>A0A0D0CGF4</accession>
<feature type="compositionally biased region" description="Basic and acidic residues" evidence="1">
    <location>
        <begin position="437"/>
        <end position="449"/>
    </location>
</feature>
<feature type="compositionally biased region" description="Low complexity" evidence="1">
    <location>
        <begin position="470"/>
        <end position="482"/>
    </location>
</feature>
<feature type="compositionally biased region" description="Pro residues" evidence="1">
    <location>
        <begin position="603"/>
        <end position="614"/>
    </location>
</feature>
<feature type="compositionally biased region" description="Low complexity" evidence="1">
    <location>
        <begin position="231"/>
        <end position="246"/>
    </location>
</feature>